<accession>A0A6A0AG32</accession>
<protein>
    <recommendedName>
        <fullName evidence="3">PAS domain-containing protein</fullName>
    </recommendedName>
</protein>
<dbReference type="InterPro" id="IPR000014">
    <property type="entry name" value="PAS"/>
</dbReference>
<dbReference type="PANTHER" id="PTHR31600">
    <property type="entry name" value="TINY MACROCYSTS PROTEIN B-RELATED"/>
    <property type="match status" value="1"/>
</dbReference>
<keyword evidence="5" id="KW-1185">Reference proteome</keyword>
<dbReference type="AlphaFoldDB" id="A0A6A0AG32"/>
<keyword evidence="1" id="KW-0675">Receptor</keyword>
<evidence type="ECO:0000256" key="1">
    <source>
        <dbReference type="ARBA" id="ARBA00022543"/>
    </source>
</evidence>
<dbReference type="EMBL" id="BLLF01005726">
    <property type="protein sequence ID" value="GFH31562.1"/>
    <property type="molecule type" value="Genomic_DNA"/>
</dbReference>
<dbReference type="Gene3D" id="3.30.450.20">
    <property type="entry name" value="PAS domain"/>
    <property type="match status" value="1"/>
</dbReference>
<keyword evidence="1" id="KW-0157">Chromophore</keyword>
<sequence length="263" mass="28707">VACTILGYGNKTELVGKNINTIVPPPFSTNHNAYVRNYLETGKAKILDSSRNFVAVHKDRYVIPINVFVTKVSGMGEDSVFMGIFQQIPVERNVATLWVMATGAVLSCDGSFTNWLGYKHEDIHSRSVMDLVVERGALEQLLLQVKTEAAAAMHARSASQVHGSLQTGAGHAVVEQAVWHLNNVQMLHLYQEDVVNVNMTMKIGGINETALFELALRRHDESSKKLLVSDSRGRIVHVTHALAAELGSTVSKLQAGGSVTCIM</sequence>
<feature type="non-terminal residue" evidence="4">
    <location>
        <position position="1"/>
    </location>
</feature>
<feature type="domain" description="PAS" evidence="3">
    <location>
        <begin position="100"/>
        <end position="137"/>
    </location>
</feature>
<evidence type="ECO:0000256" key="2">
    <source>
        <dbReference type="ARBA" id="ARBA00022606"/>
    </source>
</evidence>
<proteinExistence type="predicted"/>
<evidence type="ECO:0000313" key="4">
    <source>
        <dbReference type="EMBL" id="GFH31562.1"/>
    </source>
</evidence>
<reference evidence="4 5" key="1">
    <citation type="submission" date="2020-02" db="EMBL/GenBank/DDBJ databases">
        <title>Draft genome sequence of Haematococcus lacustris strain NIES-144.</title>
        <authorList>
            <person name="Morimoto D."/>
            <person name="Nakagawa S."/>
            <person name="Yoshida T."/>
            <person name="Sawayama S."/>
        </authorList>
    </citation>
    <scope>NUCLEOTIDE SEQUENCE [LARGE SCALE GENOMIC DNA]</scope>
    <source>
        <strain evidence="4 5">NIES-144</strain>
    </source>
</reference>
<dbReference type="CDD" id="cd00130">
    <property type="entry name" value="PAS"/>
    <property type="match status" value="1"/>
</dbReference>
<dbReference type="Proteomes" id="UP000485058">
    <property type="component" value="Unassembled WGS sequence"/>
</dbReference>
<comment type="caution">
    <text evidence="4">The sequence shown here is derived from an EMBL/GenBank/DDBJ whole genome shotgun (WGS) entry which is preliminary data.</text>
</comment>
<evidence type="ECO:0000259" key="3">
    <source>
        <dbReference type="Pfam" id="PF13426"/>
    </source>
</evidence>
<dbReference type="SUPFAM" id="SSF55785">
    <property type="entry name" value="PYP-like sensor domain (PAS domain)"/>
    <property type="match status" value="1"/>
</dbReference>
<name>A0A6A0AG32_HAELA</name>
<dbReference type="InterPro" id="IPR035965">
    <property type="entry name" value="PAS-like_dom_sf"/>
</dbReference>
<gene>
    <name evidence="4" type="ORF">HaLaN_30629</name>
</gene>
<dbReference type="NCBIfam" id="TIGR00229">
    <property type="entry name" value="sensory_box"/>
    <property type="match status" value="1"/>
</dbReference>
<keyword evidence="1" id="KW-0600">Photoreceptor protein</keyword>
<organism evidence="4 5">
    <name type="scientific">Haematococcus lacustris</name>
    <name type="common">Green alga</name>
    <name type="synonym">Haematococcus pluvialis</name>
    <dbReference type="NCBI Taxonomy" id="44745"/>
    <lineage>
        <taxon>Eukaryota</taxon>
        <taxon>Viridiplantae</taxon>
        <taxon>Chlorophyta</taxon>
        <taxon>core chlorophytes</taxon>
        <taxon>Chlorophyceae</taxon>
        <taxon>CS clade</taxon>
        <taxon>Chlamydomonadales</taxon>
        <taxon>Haematococcaceae</taxon>
        <taxon>Haematococcus</taxon>
    </lineage>
</organism>
<dbReference type="PANTHER" id="PTHR31600:SF2">
    <property type="entry name" value="GAMETE ENRICHED GENE 10 PROTEIN-RELATED"/>
    <property type="match status" value="1"/>
</dbReference>
<keyword evidence="2" id="KW-0716">Sensory transduction</keyword>
<dbReference type="GO" id="GO:0009881">
    <property type="term" value="F:photoreceptor activity"/>
    <property type="evidence" value="ECO:0007669"/>
    <property type="project" value="UniProtKB-KW"/>
</dbReference>
<evidence type="ECO:0000313" key="5">
    <source>
        <dbReference type="Proteomes" id="UP000485058"/>
    </source>
</evidence>
<dbReference type="Pfam" id="PF13426">
    <property type="entry name" value="PAS_9"/>
    <property type="match status" value="2"/>
</dbReference>
<feature type="domain" description="PAS" evidence="3">
    <location>
        <begin position="2"/>
        <end position="84"/>
    </location>
</feature>
<dbReference type="InterPro" id="IPR052994">
    <property type="entry name" value="Tiny_macrocysts_regulators"/>
</dbReference>